<protein>
    <submittedName>
        <fullName evidence="1">Uncharacterized protein</fullName>
    </submittedName>
</protein>
<dbReference type="Proteomes" id="UP000637906">
    <property type="component" value="Unassembled WGS sequence"/>
</dbReference>
<evidence type="ECO:0000313" key="2">
    <source>
        <dbReference type="Proteomes" id="UP000637906"/>
    </source>
</evidence>
<organism evidence="1 2">
    <name type="scientific">Candidatus Mesenet longicola</name>
    <dbReference type="NCBI Taxonomy" id="1892558"/>
    <lineage>
        <taxon>Bacteria</taxon>
        <taxon>Pseudomonadati</taxon>
        <taxon>Pseudomonadota</taxon>
        <taxon>Alphaproteobacteria</taxon>
        <taxon>Rickettsiales</taxon>
        <taxon>Anaplasmataceae</taxon>
        <taxon>Candidatus Mesenet</taxon>
    </lineage>
</organism>
<evidence type="ECO:0000313" key="1">
    <source>
        <dbReference type="EMBL" id="GHM59686.1"/>
    </source>
</evidence>
<gene>
    <name evidence="1" type="ORF">sL5_06790</name>
</gene>
<dbReference type="EMBL" id="BNGU01000027">
    <property type="protein sequence ID" value="GHM59686.1"/>
    <property type="molecule type" value="Genomic_DNA"/>
</dbReference>
<accession>A0A8J3HY42</accession>
<sequence length="100" mass="11760">MGIEEERQAFLRELSITINDLKNIMSNQIQHDITLLNHLLFVNSAIEENDKHLKQKLLLYKSQVSYLIEILEGREGEVNDYIQKLRNPNYSINFKEEVDG</sequence>
<proteinExistence type="predicted"/>
<name>A0A8J3HY42_9RICK</name>
<comment type="caution">
    <text evidence="1">The sequence shown here is derived from an EMBL/GenBank/DDBJ whole genome shotgun (WGS) entry which is preliminary data.</text>
</comment>
<keyword evidence="2" id="KW-1185">Reference proteome</keyword>
<reference evidence="1 2" key="1">
    <citation type="journal article" date="2021" name="Microb. Ecol.">
        <title>Candidatus Mesenet longicola: Novel Endosymbionts of Brontispa longissima that Induce Cytoplasmic Incompatibility.</title>
        <authorList>
            <person name="Takano S."/>
            <person name="Gotoh Y."/>
            <person name="Hayashi T."/>
        </authorList>
    </citation>
    <scope>NUCLEOTIDE SEQUENCE [LARGE SCALE GENOMIC DNA]</scope>
    <source>
        <strain evidence="1">L5</strain>
    </source>
</reference>
<dbReference type="AlphaFoldDB" id="A0A8J3HY42"/>